<protein>
    <submittedName>
        <fullName evidence="2">Neutral/alkaline non-lysosomal ceramidase, N-terminal</fullName>
    </submittedName>
</protein>
<accession>A0A1G9VGT3</accession>
<reference evidence="2 3" key="1">
    <citation type="submission" date="2016-10" db="EMBL/GenBank/DDBJ databases">
        <authorList>
            <person name="de Groot N.N."/>
        </authorList>
    </citation>
    <scope>NUCLEOTIDE SEQUENCE [LARGE SCALE GENOMIC DNA]</scope>
    <source>
        <strain evidence="2 3">DSM 19886</strain>
    </source>
</reference>
<gene>
    <name evidence="2" type="ORF">SAMN04488514_11382</name>
</gene>
<evidence type="ECO:0000259" key="1">
    <source>
        <dbReference type="Pfam" id="PF04734"/>
    </source>
</evidence>
<proteinExistence type="predicted"/>
<feature type="domain" description="Neutral/alkaline non-lysosomal ceramidase N-terminal" evidence="1">
    <location>
        <begin position="26"/>
        <end position="287"/>
    </location>
</feature>
<dbReference type="Proteomes" id="UP000199440">
    <property type="component" value="Unassembled WGS sequence"/>
</dbReference>
<dbReference type="OrthoDB" id="9122572at2"/>
<evidence type="ECO:0000313" key="3">
    <source>
        <dbReference type="Proteomes" id="UP000199440"/>
    </source>
</evidence>
<dbReference type="RefSeq" id="WP_143017657.1">
    <property type="nucleotide sequence ID" value="NZ_FNGV01000013.1"/>
</dbReference>
<dbReference type="InterPro" id="IPR031329">
    <property type="entry name" value="NEUT/ALK_ceramidase_N"/>
</dbReference>
<dbReference type="AlphaFoldDB" id="A0A1G9VGT3"/>
<sequence length="479" mass="53394">MRQFKIVLILFLLGCISNLRGQEKVFMAGASQIDITPPLGLELIGNFAENFAGNIHDPLHAKSLVLDDGNSKIAIVIVDNLGVTEKVFEQAKEYIQNEIGLKKDHVLIASTHTHSGPDAGEFYMSETEPLTEYGKFLARKIADGVTTSHHNLEPAKIAWGGVAVPEHVFVRRWFMKDSVYSPYGTKDIVAMNPGTMNPNIVKPSGPVDPEVSFISLQATSGRPISVLANYSLHYVGWVPKGDISADYFALFGAYLGQKLSVDEDMKYPPFVGIMSNGTSGNVNNNDYGKPRGETRSVDRPYEQMDYVARDVAEKVYKALQKVKYSSWVPLGGELSVLPLKTHRASPEVMANVARILDRPDSDKPLYSSREKIYAKRILKMELEWPDEIEVQLQALRIGDLGITGLPFEAFTQIGLEIKDKSPFKDTFTIELANGDYLYLPTPQEVELGGYETWLSIRTVEKYASDKITKRLLEQLNSLK</sequence>
<evidence type="ECO:0000313" key="2">
    <source>
        <dbReference type="EMBL" id="SDM71414.1"/>
    </source>
</evidence>
<dbReference type="Pfam" id="PF04734">
    <property type="entry name" value="Ceramidase_alk"/>
    <property type="match status" value="1"/>
</dbReference>
<name>A0A1G9VGT3_9FLAO</name>
<keyword evidence="3" id="KW-1185">Reference proteome</keyword>
<organism evidence="2 3">
    <name type="scientific">Kriegella aquimaris</name>
    <dbReference type="NCBI Taxonomy" id="192904"/>
    <lineage>
        <taxon>Bacteria</taxon>
        <taxon>Pseudomonadati</taxon>
        <taxon>Bacteroidota</taxon>
        <taxon>Flavobacteriia</taxon>
        <taxon>Flavobacteriales</taxon>
        <taxon>Flavobacteriaceae</taxon>
        <taxon>Kriegella</taxon>
    </lineage>
</organism>
<dbReference type="STRING" id="192904.SAMN04488514_11382"/>
<dbReference type="EMBL" id="FNGV01000013">
    <property type="protein sequence ID" value="SDM71414.1"/>
    <property type="molecule type" value="Genomic_DNA"/>
</dbReference>